<keyword evidence="7" id="KW-1185">Reference proteome</keyword>
<keyword evidence="3 5" id="KW-0717">Septation</keyword>
<comment type="subunit">
    <text evidence="5">Interacts with FtsZ.</text>
</comment>
<comment type="subcellular location">
    <subcellularLocation>
        <location evidence="5">Cytoplasm</location>
    </subcellularLocation>
    <text evidence="5">Localizes to mid-cell in an FtsZ-dependent manner.</text>
</comment>
<dbReference type="GO" id="GO:0005737">
    <property type="term" value="C:cytoplasm"/>
    <property type="evidence" value="ECO:0007669"/>
    <property type="project" value="UniProtKB-SubCell"/>
</dbReference>
<dbReference type="Pfam" id="PF07072">
    <property type="entry name" value="ZapD"/>
    <property type="match status" value="1"/>
</dbReference>
<evidence type="ECO:0000256" key="1">
    <source>
        <dbReference type="ARBA" id="ARBA00022490"/>
    </source>
</evidence>
<sequence length="262" mass="29717">MTSADATQASVTVYEQPLNERMRTFLRLDFLYQQTLYHEERSDSWSTRAAMGSLLEILAITARGDIRSEVLKELERQMAVMHEYGARPGVDGGRLKAVLSNLARLRTELNNAGAMFMQRLRDSEFLNAIKHRSAIPGGTCEFDLPDYRHWLDLPFATRSQTFNGWMATIRPLCDAVTELLWLTREAARSRPETAVGGVFQLQFERENPCQLIRITLPGETTLFPEISGSHHRCSIRFMASTDVNARPIQTGDDVKFLLTTCT</sequence>
<protein>
    <recommendedName>
        <fullName evidence="5">Cell division protein ZapD</fullName>
    </recommendedName>
    <alternativeName>
        <fullName evidence="5">Z ring-associated protein D</fullName>
    </alternativeName>
</protein>
<dbReference type="InterPro" id="IPR027462">
    <property type="entry name" value="ZapD_C"/>
</dbReference>
<comment type="function">
    <text evidence="5">Cell division factor that enhances FtsZ-ring assembly. Directly interacts with FtsZ and promotes bundling of FtsZ protofilaments, with a reduction in FtsZ GTPase activity.</text>
</comment>
<dbReference type="PANTHER" id="PTHR39455">
    <property type="entry name" value="CELL DIVISION PROTEIN ZAPD"/>
    <property type="match status" value="1"/>
</dbReference>
<evidence type="ECO:0000256" key="2">
    <source>
        <dbReference type="ARBA" id="ARBA00022618"/>
    </source>
</evidence>
<dbReference type="GO" id="GO:0000917">
    <property type="term" value="P:division septum assembly"/>
    <property type="evidence" value="ECO:0007669"/>
    <property type="project" value="UniProtKB-KW"/>
</dbReference>
<evidence type="ECO:0000256" key="3">
    <source>
        <dbReference type="ARBA" id="ARBA00023210"/>
    </source>
</evidence>
<comment type="similarity">
    <text evidence="5">Belongs to the ZapD family.</text>
</comment>
<dbReference type="Gene3D" id="2.60.440.10">
    <property type="entry name" value="YacF-like domains"/>
    <property type="match status" value="1"/>
</dbReference>
<name>A0A841HNP0_9GAMM</name>
<keyword evidence="4 5" id="KW-0131">Cell cycle</keyword>
<proteinExistence type="inferred from homology"/>
<dbReference type="InterPro" id="IPR009777">
    <property type="entry name" value="ZapD"/>
</dbReference>
<organism evidence="6 7">
    <name type="scientific">Povalibacter uvarum</name>
    <dbReference type="NCBI Taxonomy" id="732238"/>
    <lineage>
        <taxon>Bacteria</taxon>
        <taxon>Pseudomonadati</taxon>
        <taxon>Pseudomonadota</taxon>
        <taxon>Gammaproteobacteria</taxon>
        <taxon>Steroidobacterales</taxon>
        <taxon>Steroidobacteraceae</taxon>
        <taxon>Povalibacter</taxon>
    </lineage>
</organism>
<accession>A0A841HNP0</accession>
<evidence type="ECO:0000256" key="4">
    <source>
        <dbReference type="ARBA" id="ARBA00023306"/>
    </source>
</evidence>
<reference evidence="6 7" key="1">
    <citation type="submission" date="2020-08" db="EMBL/GenBank/DDBJ databases">
        <title>Genomic Encyclopedia of Type Strains, Phase IV (KMG-IV): sequencing the most valuable type-strain genomes for metagenomic binning, comparative biology and taxonomic classification.</title>
        <authorList>
            <person name="Goeker M."/>
        </authorList>
    </citation>
    <scope>NUCLEOTIDE SEQUENCE [LARGE SCALE GENOMIC DNA]</scope>
    <source>
        <strain evidence="6 7">DSM 26723</strain>
    </source>
</reference>
<dbReference type="AlphaFoldDB" id="A0A841HNP0"/>
<dbReference type="GO" id="GO:0032153">
    <property type="term" value="C:cell division site"/>
    <property type="evidence" value="ECO:0007669"/>
    <property type="project" value="TreeGrafter"/>
</dbReference>
<keyword evidence="2 5" id="KW-0132">Cell division</keyword>
<dbReference type="Gene3D" id="1.10.3900.10">
    <property type="entry name" value="YacF-like"/>
    <property type="match status" value="1"/>
</dbReference>
<keyword evidence="1 5" id="KW-0963">Cytoplasm</keyword>
<comment type="caution">
    <text evidence="6">The sequence shown here is derived from an EMBL/GenBank/DDBJ whole genome shotgun (WGS) entry which is preliminary data.</text>
</comment>
<dbReference type="NCBIfam" id="NF003656">
    <property type="entry name" value="PRK05287.1-4"/>
    <property type="match status" value="1"/>
</dbReference>
<dbReference type="EMBL" id="JACHHZ010000004">
    <property type="protein sequence ID" value="MBB6094911.1"/>
    <property type="molecule type" value="Genomic_DNA"/>
</dbReference>
<dbReference type="InterPro" id="IPR036268">
    <property type="entry name" value="ZapD_sf"/>
</dbReference>
<dbReference type="HAMAP" id="MF_01092">
    <property type="entry name" value="ZapD"/>
    <property type="match status" value="1"/>
</dbReference>
<evidence type="ECO:0000313" key="7">
    <source>
        <dbReference type="Proteomes" id="UP000588068"/>
    </source>
</evidence>
<dbReference type="SUPFAM" id="SSF160950">
    <property type="entry name" value="YacF-like"/>
    <property type="match status" value="1"/>
</dbReference>
<dbReference type="RefSeq" id="WP_184334299.1">
    <property type="nucleotide sequence ID" value="NZ_JACHHZ010000004.1"/>
</dbReference>
<dbReference type="Proteomes" id="UP000588068">
    <property type="component" value="Unassembled WGS sequence"/>
</dbReference>
<dbReference type="GO" id="GO:0043093">
    <property type="term" value="P:FtsZ-dependent cytokinesis"/>
    <property type="evidence" value="ECO:0007669"/>
    <property type="project" value="UniProtKB-UniRule"/>
</dbReference>
<evidence type="ECO:0000256" key="5">
    <source>
        <dbReference type="HAMAP-Rule" id="MF_01092"/>
    </source>
</evidence>
<evidence type="ECO:0000313" key="6">
    <source>
        <dbReference type="EMBL" id="MBB6094911.1"/>
    </source>
</evidence>
<gene>
    <name evidence="5" type="primary">zapD</name>
    <name evidence="6" type="ORF">HNQ60_003798</name>
</gene>
<dbReference type="PANTHER" id="PTHR39455:SF1">
    <property type="entry name" value="CELL DIVISION PROTEIN ZAPD"/>
    <property type="match status" value="1"/>
</dbReference>